<reference evidence="1" key="1">
    <citation type="submission" date="2022-07" db="EMBL/GenBank/DDBJ databases">
        <title>Chromosome-level genome of Muraenolepis orangiensis.</title>
        <authorList>
            <person name="Kim J."/>
        </authorList>
    </citation>
    <scope>NUCLEOTIDE SEQUENCE</scope>
    <source>
        <strain evidence="1">KU_S4_2022</strain>
        <tissue evidence="1">Muscle</tissue>
    </source>
</reference>
<feature type="non-terminal residue" evidence="1">
    <location>
        <position position="89"/>
    </location>
</feature>
<dbReference type="AlphaFoldDB" id="A0A9Q0EQ77"/>
<protein>
    <submittedName>
        <fullName evidence="1">Uncharacterized protein</fullName>
    </submittedName>
</protein>
<dbReference type="Proteomes" id="UP001148018">
    <property type="component" value="Unassembled WGS sequence"/>
</dbReference>
<evidence type="ECO:0000313" key="1">
    <source>
        <dbReference type="EMBL" id="KAJ3611505.1"/>
    </source>
</evidence>
<gene>
    <name evidence="1" type="ORF">NHX12_021520</name>
</gene>
<comment type="caution">
    <text evidence="1">The sequence shown here is derived from an EMBL/GenBank/DDBJ whole genome shotgun (WGS) entry which is preliminary data.</text>
</comment>
<dbReference type="EMBL" id="JANIIK010000037">
    <property type="protein sequence ID" value="KAJ3611505.1"/>
    <property type="molecule type" value="Genomic_DNA"/>
</dbReference>
<sequence length="89" mass="9820">VLQPYLALSKNYFYKVPVLVMNKTLPWTSPCWLWSTCQAYWPPCSNSPEAPSTGASQRGWRAGCVYASSWACCPSPWPASMPCTASVTP</sequence>
<evidence type="ECO:0000313" key="2">
    <source>
        <dbReference type="Proteomes" id="UP001148018"/>
    </source>
</evidence>
<keyword evidence="2" id="KW-1185">Reference proteome</keyword>
<proteinExistence type="predicted"/>
<accession>A0A9Q0EQ77</accession>
<organism evidence="1 2">
    <name type="scientific">Muraenolepis orangiensis</name>
    <name type="common">Patagonian moray cod</name>
    <dbReference type="NCBI Taxonomy" id="630683"/>
    <lineage>
        <taxon>Eukaryota</taxon>
        <taxon>Metazoa</taxon>
        <taxon>Chordata</taxon>
        <taxon>Craniata</taxon>
        <taxon>Vertebrata</taxon>
        <taxon>Euteleostomi</taxon>
        <taxon>Actinopterygii</taxon>
        <taxon>Neopterygii</taxon>
        <taxon>Teleostei</taxon>
        <taxon>Neoteleostei</taxon>
        <taxon>Acanthomorphata</taxon>
        <taxon>Zeiogadaria</taxon>
        <taxon>Gadariae</taxon>
        <taxon>Gadiformes</taxon>
        <taxon>Muraenolepidoidei</taxon>
        <taxon>Muraenolepididae</taxon>
        <taxon>Muraenolepis</taxon>
    </lineage>
</organism>
<name>A0A9Q0EQ77_9TELE</name>